<dbReference type="AlphaFoldDB" id="A0AAU8GAG2"/>
<keyword evidence="1" id="KW-0175">Coiled coil</keyword>
<evidence type="ECO:0008006" key="3">
    <source>
        <dbReference type="Google" id="ProtNLM"/>
    </source>
</evidence>
<gene>
    <name evidence="2" type="ORF">ABV300_07990</name>
</gene>
<dbReference type="EMBL" id="CP159307">
    <property type="protein sequence ID" value="XCH33081.1"/>
    <property type="molecule type" value="Genomic_DNA"/>
</dbReference>
<reference evidence="2" key="1">
    <citation type="submission" date="2024-06" db="EMBL/GenBank/DDBJ databases">
        <title>A Novel Isolate, Dehalogenimonas sp. Strain 4OHTPN, Dechlorinates Aromatic 4 Hydroxy chlorothalonil by a Novel Reductive Dehalogenase.</title>
        <authorList>
            <person name="Liu G."/>
        </authorList>
    </citation>
    <scope>NUCLEOTIDE SEQUENCE</scope>
    <source>
        <strain evidence="2">4OHTPN</strain>
    </source>
</reference>
<sequence length="72" mass="8764">MPNLEDYKWEFRKEEEELLAERRKLLGQKQLISRVFTTEASRRRAELEKAVAELERRITEIRNILGDNYRNN</sequence>
<organism evidence="2">
    <name type="scientific">Dehalogenimonas sp. 4OHTPN</name>
    <dbReference type="NCBI Taxonomy" id="3166643"/>
    <lineage>
        <taxon>Bacteria</taxon>
        <taxon>Bacillati</taxon>
        <taxon>Chloroflexota</taxon>
        <taxon>Dehalococcoidia</taxon>
        <taxon>Dehalococcoidales</taxon>
        <taxon>Dehalococcoidaceae</taxon>
        <taxon>Dehalogenimonas</taxon>
    </lineage>
</organism>
<evidence type="ECO:0000313" key="2">
    <source>
        <dbReference type="EMBL" id="XCH33081.1"/>
    </source>
</evidence>
<dbReference type="RefSeq" id="WP_133240214.1">
    <property type="nucleotide sequence ID" value="NZ_CP159307.1"/>
</dbReference>
<protein>
    <recommendedName>
        <fullName evidence="3">50S ribosomal protein L29</fullName>
    </recommendedName>
</protein>
<name>A0AAU8GAG2_9CHLR</name>
<proteinExistence type="predicted"/>
<accession>A0AAU8GAG2</accession>
<evidence type="ECO:0000256" key="1">
    <source>
        <dbReference type="SAM" id="Coils"/>
    </source>
</evidence>
<feature type="coiled-coil region" evidence="1">
    <location>
        <begin position="4"/>
        <end position="64"/>
    </location>
</feature>